<keyword evidence="8" id="KW-0963">Cytoplasm</keyword>
<dbReference type="Pfam" id="PF02789">
    <property type="entry name" value="Peptidase_M17_N"/>
    <property type="match status" value="1"/>
</dbReference>
<comment type="catalytic activity">
    <reaction evidence="2 8">
        <text>Release of an N-terminal amino acid, preferentially leucine, but not glutamic or aspartic acids.</text>
        <dbReference type="EC" id="3.4.11.10"/>
    </reaction>
</comment>
<dbReference type="EC" id="3.4.11.1" evidence="8"/>
<evidence type="ECO:0000256" key="4">
    <source>
        <dbReference type="ARBA" id="ARBA00022438"/>
    </source>
</evidence>
<dbReference type="EC" id="3.4.11.10" evidence="8"/>
<dbReference type="PRINTS" id="PR00481">
    <property type="entry name" value="LAMNOPPTDASE"/>
</dbReference>
<dbReference type="EMBL" id="RCUY01000009">
    <property type="protein sequence ID" value="RLP82132.1"/>
    <property type="molecule type" value="Genomic_DNA"/>
</dbReference>
<evidence type="ECO:0000313" key="10">
    <source>
        <dbReference type="EMBL" id="RLP82132.1"/>
    </source>
</evidence>
<dbReference type="GO" id="GO:0030145">
    <property type="term" value="F:manganese ion binding"/>
    <property type="evidence" value="ECO:0007669"/>
    <property type="project" value="UniProtKB-UniRule"/>
</dbReference>
<keyword evidence="6 8" id="KW-0378">Hydrolase</keyword>
<comment type="catalytic activity">
    <reaction evidence="1 8">
        <text>Release of an N-terminal amino acid, Xaa-|-Yaa-, in which Xaa is preferably Leu, but may be other amino acids including Pro although not Arg or Lys, and Yaa may be Pro. Amino acid amides and methyl esters are also readily hydrolyzed, but rates on arylamides are exceedingly low.</text>
        <dbReference type="EC" id="3.4.11.1"/>
    </reaction>
</comment>
<feature type="binding site" evidence="8">
    <location>
        <position position="339"/>
    </location>
    <ligand>
        <name>Mn(2+)</name>
        <dbReference type="ChEBI" id="CHEBI:29035"/>
        <label>1</label>
    </ligand>
</feature>
<evidence type="ECO:0000259" key="9">
    <source>
        <dbReference type="PROSITE" id="PS00631"/>
    </source>
</evidence>
<comment type="similarity">
    <text evidence="3 8">Belongs to the peptidase M17 family.</text>
</comment>
<dbReference type="PANTHER" id="PTHR11963">
    <property type="entry name" value="LEUCINE AMINOPEPTIDASE-RELATED"/>
    <property type="match status" value="1"/>
</dbReference>
<dbReference type="Gene3D" id="3.40.220.10">
    <property type="entry name" value="Leucine Aminopeptidase, subunit E, domain 1"/>
    <property type="match status" value="1"/>
</dbReference>
<keyword evidence="5 8" id="KW-0645">Protease</keyword>
<comment type="caution">
    <text evidence="10">The sequence shown here is derived from an EMBL/GenBank/DDBJ whole genome shotgun (WGS) entry which is preliminary data.</text>
</comment>
<dbReference type="Proteomes" id="UP000269438">
    <property type="component" value="Unassembled WGS sequence"/>
</dbReference>
<feature type="active site" evidence="8">
    <location>
        <position position="269"/>
    </location>
</feature>
<dbReference type="PROSITE" id="PS00631">
    <property type="entry name" value="CYTOSOL_AP"/>
    <property type="match status" value="1"/>
</dbReference>
<dbReference type="RefSeq" id="WP_121688680.1">
    <property type="nucleotide sequence ID" value="NZ_RCUY01000009.1"/>
</dbReference>
<dbReference type="SUPFAM" id="SSF53187">
    <property type="entry name" value="Zn-dependent exopeptidases"/>
    <property type="match status" value="1"/>
</dbReference>
<feature type="domain" description="Cytosol aminopeptidase" evidence="9">
    <location>
        <begin position="337"/>
        <end position="344"/>
    </location>
</feature>
<feature type="active site" evidence="8">
    <location>
        <position position="343"/>
    </location>
</feature>
<dbReference type="HAMAP" id="MF_00181">
    <property type="entry name" value="Cytosol_peptidase_M17"/>
    <property type="match status" value="1"/>
</dbReference>
<comment type="cofactor">
    <cofactor evidence="8">
        <name>Mn(2+)</name>
        <dbReference type="ChEBI" id="CHEBI:29035"/>
    </cofactor>
    <text evidence="8">Binds 2 manganese ions per subunit.</text>
</comment>
<feature type="binding site" evidence="8">
    <location>
        <position position="280"/>
    </location>
    <ligand>
        <name>Mn(2+)</name>
        <dbReference type="ChEBI" id="CHEBI:29035"/>
        <label>2</label>
    </ligand>
</feature>
<dbReference type="InterPro" id="IPR000819">
    <property type="entry name" value="Peptidase_M17_C"/>
</dbReference>
<dbReference type="AlphaFoldDB" id="A0A3L7ARV4"/>
<organism evidence="10 11">
    <name type="scientific">Mycetocola lacteus</name>
    <dbReference type="NCBI Taxonomy" id="76637"/>
    <lineage>
        <taxon>Bacteria</taxon>
        <taxon>Bacillati</taxon>
        <taxon>Actinomycetota</taxon>
        <taxon>Actinomycetes</taxon>
        <taxon>Micrococcales</taxon>
        <taxon>Microbacteriaceae</taxon>
        <taxon>Mycetocola</taxon>
    </lineage>
</organism>
<dbReference type="Pfam" id="PF00883">
    <property type="entry name" value="Peptidase_M17"/>
    <property type="match status" value="1"/>
</dbReference>
<name>A0A3L7ARV4_9MICO</name>
<reference evidence="10 11" key="1">
    <citation type="submission" date="2018-10" db="EMBL/GenBank/DDBJ databases">
        <authorList>
            <person name="Li J."/>
        </authorList>
    </citation>
    <scope>NUCLEOTIDE SEQUENCE [LARGE SCALE GENOMIC DNA]</scope>
    <source>
        <strain evidence="10 11">JCM 11654</strain>
    </source>
</reference>
<dbReference type="InterPro" id="IPR008283">
    <property type="entry name" value="Peptidase_M17_N"/>
</dbReference>
<comment type="subcellular location">
    <subcellularLocation>
        <location evidence="8">Cytoplasm</location>
    </subcellularLocation>
</comment>
<comment type="function">
    <text evidence="7 8">Presumably involved in the processing and regular turnover of intracellular proteins. Catalyzes the removal of unsubstituted N-terminal amino acids from various peptides.</text>
</comment>
<dbReference type="InterPro" id="IPR011356">
    <property type="entry name" value="Leucine_aapep/pepB"/>
</dbReference>
<evidence type="ECO:0000256" key="6">
    <source>
        <dbReference type="ARBA" id="ARBA00022801"/>
    </source>
</evidence>
<dbReference type="GO" id="GO:0006508">
    <property type="term" value="P:proteolysis"/>
    <property type="evidence" value="ECO:0007669"/>
    <property type="project" value="UniProtKB-KW"/>
</dbReference>
<keyword evidence="8" id="KW-0464">Manganese</keyword>
<protein>
    <recommendedName>
        <fullName evidence="8">Probable cytosol aminopeptidase</fullName>
        <ecNumber evidence="8">3.4.11.1</ecNumber>
    </recommendedName>
    <alternativeName>
        <fullName evidence="8">Leucine aminopeptidase</fullName>
        <shortName evidence="8">LAP</shortName>
        <ecNumber evidence="8">3.4.11.10</ecNumber>
    </alternativeName>
    <alternativeName>
        <fullName evidence="8">Leucyl aminopeptidase</fullName>
    </alternativeName>
</protein>
<evidence type="ECO:0000256" key="2">
    <source>
        <dbReference type="ARBA" id="ARBA00000967"/>
    </source>
</evidence>
<dbReference type="GO" id="GO:0070006">
    <property type="term" value="F:metalloaminopeptidase activity"/>
    <property type="evidence" value="ECO:0007669"/>
    <property type="project" value="InterPro"/>
</dbReference>
<accession>A0A3L7ARV4</accession>
<proteinExistence type="inferred from homology"/>
<dbReference type="GO" id="GO:0005737">
    <property type="term" value="C:cytoplasm"/>
    <property type="evidence" value="ECO:0007669"/>
    <property type="project" value="UniProtKB-SubCell"/>
</dbReference>
<sequence>MTVPVLNISTTPADSAAATVLVLAAHGTGDNVTLVAPAGFEAVSELVGPLGISGAADRLVRLPAVAGIADTLAVIGLGGEPTTDRLRSAAGSAIRQLAGVEHVALALPVADVTELSAVTEGAALGTYSFVDYRGATQAEQKSAVETVTVLTETGTGTEDEHLAIIARAAAVAEAVSLVKDLVNTPANDMYPASMVTAATQAAEGLPLEFTVWDEEALATDGFGGLSGVGQGSTRGPRLLKISYSPEGATQHLALVGKGITFDTGGLSLKPANSMLGMKFDMAGAAAVLGTLTAAAELNLPVRLTGWLCLAENMPSGSAIRPGDVITIRGGRTVEVTNTDAEGRLVLADGLVAAGEEQPDAIVDIATLTGAALVALGDRYMGVLGDDELVESVIANSKLVGEPAWAMPMPAELRGILNSNVADIMNANVGNRNGGMLVAAHFLKEFTTPRADAPETTIPWAHLDIAGPADNGGSAYGFTGNGATASGVRLLLSLAEEYSRR</sequence>
<dbReference type="NCBIfam" id="NF002073">
    <property type="entry name" value="PRK00913.1-2"/>
    <property type="match status" value="1"/>
</dbReference>
<evidence type="ECO:0000256" key="8">
    <source>
        <dbReference type="HAMAP-Rule" id="MF_00181"/>
    </source>
</evidence>
<evidence type="ECO:0000313" key="11">
    <source>
        <dbReference type="Proteomes" id="UP000269438"/>
    </source>
</evidence>
<feature type="binding site" evidence="8">
    <location>
        <position position="262"/>
    </location>
    <ligand>
        <name>Mn(2+)</name>
        <dbReference type="ChEBI" id="CHEBI:29035"/>
        <label>1</label>
    </ligand>
</feature>
<keyword evidence="11" id="KW-1185">Reference proteome</keyword>
<dbReference type="OrthoDB" id="9809354at2"/>
<dbReference type="PANTHER" id="PTHR11963:SF23">
    <property type="entry name" value="CYTOSOL AMINOPEPTIDASE"/>
    <property type="match status" value="1"/>
</dbReference>
<feature type="binding site" evidence="8">
    <location>
        <position position="341"/>
    </location>
    <ligand>
        <name>Mn(2+)</name>
        <dbReference type="ChEBI" id="CHEBI:29035"/>
        <label>1</label>
    </ligand>
</feature>
<gene>
    <name evidence="8" type="primary">pepA</name>
    <name evidence="10" type="ORF">D9V34_09955</name>
</gene>
<evidence type="ECO:0000256" key="1">
    <source>
        <dbReference type="ARBA" id="ARBA00000135"/>
    </source>
</evidence>
<dbReference type="InterPro" id="IPR043472">
    <property type="entry name" value="Macro_dom-like"/>
</dbReference>
<keyword evidence="4 8" id="KW-0031">Aminopeptidase</keyword>
<feature type="binding site" evidence="8">
    <location>
        <position position="262"/>
    </location>
    <ligand>
        <name>Mn(2+)</name>
        <dbReference type="ChEBI" id="CHEBI:29035"/>
        <label>2</label>
    </ligand>
</feature>
<evidence type="ECO:0000256" key="5">
    <source>
        <dbReference type="ARBA" id="ARBA00022670"/>
    </source>
</evidence>
<dbReference type="Gene3D" id="3.40.630.10">
    <property type="entry name" value="Zn peptidases"/>
    <property type="match status" value="1"/>
</dbReference>
<keyword evidence="8" id="KW-0479">Metal-binding</keyword>
<dbReference type="CDD" id="cd00433">
    <property type="entry name" value="Peptidase_M17"/>
    <property type="match status" value="1"/>
</dbReference>
<evidence type="ECO:0000256" key="3">
    <source>
        <dbReference type="ARBA" id="ARBA00009528"/>
    </source>
</evidence>
<dbReference type="InterPro" id="IPR023042">
    <property type="entry name" value="Peptidase_M17_leu_NH2_pept"/>
</dbReference>
<feature type="binding site" evidence="8">
    <location>
        <position position="341"/>
    </location>
    <ligand>
        <name>Mn(2+)</name>
        <dbReference type="ChEBI" id="CHEBI:29035"/>
        <label>2</label>
    </ligand>
</feature>
<evidence type="ECO:0000256" key="7">
    <source>
        <dbReference type="ARBA" id="ARBA00049972"/>
    </source>
</evidence>
<dbReference type="SUPFAM" id="SSF52949">
    <property type="entry name" value="Macro domain-like"/>
    <property type="match status" value="1"/>
</dbReference>
<feature type="binding site" evidence="8">
    <location>
        <position position="257"/>
    </location>
    <ligand>
        <name>Mn(2+)</name>
        <dbReference type="ChEBI" id="CHEBI:29035"/>
        <label>2</label>
    </ligand>
</feature>